<feature type="compositionally biased region" description="Low complexity" evidence="2">
    <location>
        <begin position="1135"/>
        <end position="1147"/>
    </location>
</feature>
<evidence type="ECO:0000313" key="7">
    <source>
        <dbReference type="Proteomes" id="UP000747399"/>
    </source>
</evidence>
<feature type="compositionally biased region" description="Low complexity" evidence="2">
    <location>
        <begin position="1062"/>
        <end position="1085"/>
    </location>
</feature>
<dbReference type="PROSITE" id="PS50011">
    <property type="entry name" value="PROTEIN_KINASE_DOM"/>
    <property type="match status" value="1"/>
</dbReference>
<evidence type="ECO:0000256" key="4">
    <source>
        <dbReference type="SAM" id="SignalP"/>
    </source>
</evidence>
<comment type="caution">
    <text evidence="6">The sequence shown here is derived from an EMBL/GenBank/DDBJ whole genome shotgun (WGS) entry which is preliminary data.</text>
</comment>
<feature type="region of interest" description="Disordered" evidence="2">
    <location>
        <begin position="745"/>
        <end position="801"/>
    </location>
</feature>
<feature type="region of interest" description="Disordered" evidence="2">
    <location>
        <begin position="1041"/>
        <end position="1166"/>
    </location>
</feature>
<evidence type="ECO:0000313" key="6">
    <source>
        <dbReference type="EMBL" id="GIL47130.1"/>
    </source>
</evidence>
<evidence type="ECO:0000256" key="3">
    <source>
        <dbReference type="SAM" id="Phobius"/>
    </source>
</evidence>
<dbReference type="SUPFAM" id="SSF56112">
    <property type="entry name" value="Protein kinase-like (PK-like)"/>
    <property type="match status" value="1"/>
</dbReference>
<dbReference type="PANTHER" id="PTHR44329">
    <property type="entry name" value="SERINE/THREONINE-PROTEIN KINASE TNNI3K-RELATED"/>
    <property type="match status" value="1"/>
</dbReference>
<accession>A0A8J4AUJ7</accession>
<dbReference type="PROSITE" id="PS00107">
    <property type="entry name" value="PROTEIN_KINASE_ATP"/>
    <property type="match status" value="1"/>
</dbReference>
<gene>
    <name evidence="6" type="ORF">Vafri_4029</name>
</gene>
<dbReference type="GO" id="GO:0004674">
    <property type="term" value="F:protein serine/threonine kinase activity"/>
    <property type="evidence" value="ECO:0007669"/>
    <property type="project" value="TreeGrafter"/>
</dbReference>
<keyword evidence="1" id="KW-0547">Nucleotide-binding</keyword>
<keyword evidence="4" id="KW-0732">Signal</keyword>
<feature type="transmembrane region" description="Helical" evidence="3">
    <location>
        <begin position="652"/>
        <end position="676"/>
    </location>
</feature>
<name>A0A8J4AUJ7_9CHLO</name>
<dbReference type="Gene3D" id="1.10.510.10">
    <property type="entry name" value="Transferase(Phosphotransferase) domain 1"/>
    <property type="match status" value="1"/>
</dbReference>
<dbReference type="Gene3D" id="3.30.200.20">
    <property type="entry name" value="Phosphorylase Kinase, domain 1"/>
    <property type="match status" value="1"/>
</dbReference>
<keyword evidence="3" id="KW-0812">Transmembrane</keyword>
<dbReference type="Pfam" id="PF07714">
    <property type="entry name" value="PK_Tyr_Ser-Thr"/>
    <property type="match status" value="1"/>
</dbReference>
<proteinExistence type="predicted"/>
<keyword evidence="7" id="KW-1185">Reference proteome</keyword>
<feature type="binding site" evidence="1">
    <location>
        <position position="947"/>
    </location>
    <ligand>
        <name>ATP</name>
        <dbReference type="ChEBI" id="CHEBI:30616"/>
    </ligand>
</feature>
<dbReference type="InterPro" id="IPR000719">
    <property type="entry name" value="Prot_kinase_dom"/>
</dbReference>
<evidence type="ECO:0000256" key="2">
    <source>
        <dbReference type="SAM" id="MobiDB-lite"/>
    </source>
</evidence>
<feature type="domain" description="Protein kinase" evidence="5">
    <location>
        <begin position="920"/>
        <end position="1337"/>
    </location>
</feature>
<protein>
    <recommendedName>
        <fullName evidence="5">Protein kinase domain-containing protein</fullName>
    </recommendedName>
</protein>
<dbReference type="InterPro" id="IPR011009">
    <property type="entry name" value="Kinase-like_dom_sf"/>
</dbReference>
<feature type="compositionally biased region" description="Low complexity" evidence="2">
    <location>
        <begin position="746"/>
        <end position="768"/>
    </location>
</feature>
<feature type="signal peptide" evidence="4">
    <location>
        <begin position="1"/>
        <end position="28"/>
    </location>
</feature>
<evidence type="ECO:0000259" key="5">
    <source>
        <dbReference type="PROSITE" id="PS50011"/>
    </source>
</evidence>
<keyword evidence="3" id="KW-0472">Membrane</keyword>
<dbReference type="PANTHER" id="PTHR44329:SF214">
    <property type="entry name" value="PROTEIN KINASE DOMAIN-CONTAINING PROTEIN"/>
    <property type="match status" value="1"/>
</dbReference>
<feature type="compositionally biased region" description="Gly residues" evidence="2">
    <location>
        <begin position="786"/>
        <end position="801"/>
    </location>
</feature>
<sequence length="1340" mass="141218">MSWYGLTCLGTQLLIYACLISFICNSHQEQQPSPANGYCSVGPPGSIESLSSLSPQQLAEGRLASSILSSWDFGVPLGSIKAASGRNVTLSCIVALNVSVSRPTGSSVFLQPMAIDFSNATGLIMEHMLLRTNCSSVLEYQTYFCSSYSVAGSITLFQGSMHFTTWQDGFTTLRNVTLTCDNTEATPQPPCWLTAVQDEGQLLDAFVSYSGIVSANVTVVVAANISISTSFWPDVPVRVANNVQLVSSSRLYRPVLDFRLLVSLWEVLPTITVSLINITCVNLAPTYISPCFPASLFALMAHRLWAFRRTDRQLYIIDSTLVVSPEELQYMKYWLKFLISPVPEDKDKVSWMNLTQLTVSTVNDSGVYYESAVTYTAIYKNVLLTDTVGGTYPLLPLDTGLHQILAEEVPLSAVRQVMNVSDMLIALSPNITKPDNEGRRWLLLVTNFSLADGNRSTTNAGATVPIQLPGRMVVGVGRGLRAVRLDFGRQQNVLGVAAGSALLLQLLILGDMPSRSAAYDPQAPLEVLVSPLWGLSLVDGTSGVTLENCTVLVSAVELHLLQVSLLPQPAAAAMAQAFDESLTAAVRSFFTASTVASYHSSYLRLASGATQRYSFTGITFRTPVVEDGEGAIPDIVVPGPGDEGSGLERWKVGVIVGCVVGVAVALAAAAGLLLIVRRRRAARSQGAYEKYLRSGGVELCHGAPGNAGGGGGSLDLVHVSHELTNSSQVLQPDARRSDLEVARLKATGSGTTSASASGGIGATGRSASITGVTSQDASSGAVLPSGVGGSSASGAGQGGSGCVRGTAAGSGASGGLQLPVVPSLTVGNGVLVAVAVAAEGNGSNQTTDSFERPPSNTVLGQHGPAGRHVQRMISIAGSSSVPSSSTNQSKSVLATGGASALEQMHLTIQTLGRDFNDRQLEVHGVLGRGAHGTVYRGTWRGLPVAVKSMVFSNDSSARQQSRILMEAAISANLAHPNIVTTYSYELREVEHELASISQELARQGGGWRLLIIQEYCDAGPLRRLIDCGFFLTPQKPSNVRTKIKLPNPVGIMRKDSPSGEGSTSSATRVDAATAAAASSCSRGSSGSSGGPNGNCGSRSSTGKEAEMAPAAAAAAMSRPGLSVGTSGQTGPSTSPQPVVQKQQSQQQRPTLDVIPSDVPGRPTTSLQAARRYVEAALMIARGLQHIHDKNIVHGDLNPNNVLLMRAPGTPLEFCLKVADFGLSVHMSEGASHMSNLFQGSPYYCAPEVVLSGKVGKSADIYSLGIVLWELQNGTRPLWRSGLRLRSYPSLNTAELDFGSEIPPRFVRLARDCFHGSKDARPSIAVVVETLVGIKAELDAL</sequence>
<feature type="compositionally biased region" description="Low complexity" evidence="2">
    <location>
        <begin position="1107"/>
        <end position="1116"/>
    </location>
</feature>
<feature type="chain" id="PRO_5035185751" description="Protein kinase domain-containing protein" evidence="4">
    <location>
        <begin position="29"/>
        <end position="1340"/>
    </location>
</feature>
<evidence type="ECO:0000256" key="1">
    <source>
        <dbReference type="PROSITE-ProRule" id="PRU10141"/>
    </source>
</evidence>
<keyword evidence="1" id="KW-0067">ATP-binding</keyword>
<dbReference type="InterPro" id="IPR017441">
    <property type="entry name" value="Protein_kinase_ATP_BS"/>
</dbReference>
<dbReference type="Proteomes" id="UP000747399">
    <property type="component" value="Unassembled WGS sequence"/>
</dbReference>
<dbReference type="GO" id="GO:0005524">
    <property type="term" value="F:ATP binding"/>
    <property type="evidence" value="ECO:0007669"/>
    <property type="project" value="UniProtKB-UniRule"/>
</dbReference>
<dbReference type="EMBL" id="BNCO01000004">
    <property type="protein sequence ID" value="GIL47130.1"/>
    <property type="molecule type" value="Genomic_DNA"/>
</dbReference>
<keyword evidence="3" id="KW-1133">Transmembrane helix</keyword>
<organism evidence="6 7">
    <name type="scientific">Volvox africanus</name>
    <dbReference type="NCBI Taxonomy" id="51714"/>
    <lineage>
        <taxon>Eukaryota</taxon>
        <taxon>Viridiplantae</taxon>
        <taxon>Chlorophyta</taxon>
        <taxon>core chlorophytes</taxon>
        <taxon>Chlorophyceae</taxon>
        <taxon>CS clade</taxon>
        <taxon>Chlamydomonadales</taxon>
        <taxon>Volvocaceae</taxon>
        <taxon>Volvox</taxon>
    </lineage>
</organism>
<dbReference type="InterPro" id="IPR001245">
    <property type="entry name" value="Ser-Thr/Tyr_kinase_cat_dom"/>
</dbReference>
<reference evidence="6" key="1">
    <citation type="journal article" date="2021" name="Proc. Natl. Acad. Sci. U.S.A.">
        <title>Three genomes in the algal genus Volvox reveal the fate of a haploid sex-determining region after a transition to homothallism.</title>
        <authorList>
            <person name="Yamamoto K."/>
            <person name="Hamaji T."/>
            <person name="Kawai-Toyooka H."/>
            <person name="Matsuzaki R."/>
            <person name="Takahashi F."/>
            <person name="Nishimura Y."/>
            <person name="Kawachi M."/>
            <person name="Noguchi H."/>
            <person name="Minakuchi Y."/>
            <person name="Umen J.G."/>
            <person name="Toyoda A."/>
            <person name="Nozaki H."/>
        </authorList>
    </citation>
    <scope>NUCLEOTIDE SEQUENCE</scope>
    <source>
        <strain evidence="6">NIES-3780</strain>
    </source>
</reference>
<feature type="compositionally biased region" description="Polar residues" evidence="2">
    <location>
        <begin position="1123"/>
        <end position="1133"/>
    </location>
</feature>
<dbReference type="InterPro" id="IPR051681">
    <property type="entry name" value="Ser/Thr_Kinases-Pseudokinases"/>
</dbReference>